<protein>
    <submittedName>
        <fullName evidence="2">Extracellular solute-binding protein</fullName>
    </submittedName>
</protein>
<comment type="caution">
    <text evidence="2">The sequence shown here is derived from an EMBL/GenBank/DDBJ whole genome shotgun (WGS) entry which is preliminary data.</text>
</comment>
<dbReference type="InterPro" id="IPR006059">
    <property type="entry name" value="SBP"/>
</dbReference>
<dbReference type="Gene3D" id="3.40.190.10">
    <property type="entry name" value="Periplasmic binding protein-like II"/>
    <property type="match status" value="2"/>
</dbReference>
<reference evidence="2" key="1">
    <citation type="submission" date="2020-10" db="EMBL/GenBank/DDBJ databases">
        <authorList>
            <person name="Gilroy R."/>
        </authorList>
    </citation>
    <scope>NUCLEOTIDE SEQUENCE</scope>
    <source>
        <strain evidence="2">ChiGjej1B1-24693</strain>
    </source>
</reference>
<dbReference type="SUPFAM" id="SSF53850">
    <property type="entry name" value="Periplasmic binding protein-like II"/>
    <property type="match status" value="1"/>
</dbReference>
<proteinExistence type="predicted"/>
<dbReference type="PANTHER" id="PTHR43649:SF12">
    <property type="entry name" value="DIACETYLCHITOBIOSE BINDING PROTEIN DASA"/>
    <property type="match status" value="1"/>
</dbReference>
<keyword evidence="1" id="KW-0732">Signal</keyword>
<evidence type="ECO:0000313" key="3">
    <source>
        <dbReference type="Proteomes" id="UP000886842"/>
    </source>
</evidence>
<dbReference type="AlphaFoldDB" id="A0A9D1GWK2"/>
<dbReference type="Proteomes" id="UP000886842">
    <property type="component" value="Unassembled WGS sequence"/>
</dbReference>
<dbReference type="Pfam" id="PF01547">
    <property type="entry name" value="SBP_bac_1"/>
    <property type="match status" value="1"/>
</dbReference>
<reference evidence="2" key="2">
    <citation type="journal article" date="2021" name="PeerJ">
        <title>Extensive microbial diversity within the chicken gut microbiome revealed by metagenomics and culture.</title>
        <authorList>
            <person name="Gilroy R."/>
            <person name="Ravi A."/>
            <person name="Getino M."/>
            <person name="Pursley I."/>
            <person name="Horton D.L."/>
            <person name="Alikhan N.F."/>
            <person name="Baker D."/>
            <person name="Gharbi K."/>
            <person name="Hall N."/>
            <person name="Watson M."/>
            <person name="Adriaenssens E.M."/>
            <person name="Foster-Nyarko E."/>
            <person name="Jarju S."/>
            <person name="Secka A."/>
            <person name="Antonio M."/>
            <person name="Oren A."/>
            <person name="Chaudhuri R.R."/>
            <person name="La Ragione R."/>
            <person name="Hildebrand F."/>
            <person name="Pallen M.J."/>
        </authorList>
    </citation>
    <scope>NUCLEOTIDE SEQUENCE</scope>
    <source>
        <strain evidence="2">ChiGjej1B1-24693</strain>
    </source>
</reference>
<dbReference type="EMBL" id="DVLP01000084">
    <property type="protein sequence ID" value="HIT74527.1"/>
    <property type="molecule type" value="Genomic_DNA"/>
</dbReference>
<dbReference type="PROSITE" id="PS51257">
    <property type="entry name" value="PROKAR_LIPOPROTEIN"/>
    <property type="match status" value="1"/>
</dbReference>
<feature type="signal peptide" evidence="1">
    <location>
        <begin position="1"/>
        <end position="23"/>
    </location>
</feature>
<organism evidence="2 3">
    <name type="scientific">Candidatus Avipropionibacterium avicola</name>
    <dbReference type="NCBI Taxonomy" id="2840701"/>
    <lineage>
        <taxon>Bacteria</taxon>
        <taxon>Bacillati</taxon>
        <taxon>Actinomycetota</taxon>
        <taxon>Actinomycetes</taxon>
        <taxon>Propionibacteriales</taxon>
        <taxon>Propionibacteriaceae</taxon>
        <taxon>Propionibacteriaceae incertae sedis</taxon>
        <taxon>Candidatus Avipropionibacterium</taxon>
    </lineage>
</organism>
<dbReference type="PANTHER" id="PTHR43649">
    <property type="entry name" value="ARABINOSE-BINDING PROTEIN-RELATED"/>
    <property type="match status" value="1"/>
</dbReference>
<accession>A0A9D1GWK2</accession>
<dbReference type="InterPro" id="IPR050490">
    <property type="entry name" value="Bact_solute-bd_prot1"/>
</dbReference>
<evidence type="ECO:0000256" key="1">
    <source>
        <dbReference type="SAM" id="SignalP"/>
    </source>
</evidence>
<gene>
    <name evidence="2" type="ORF">IAA98_02985</name>
</gene>
<sequence>MRPISRRTALSSAAVLGSAALLSSCGGGGSSETQDKIENPDENINAEGLPIVNEKVTIRFLSGRPPTTAENWDNVSCVKKMEEMTNVHIDFGLVPLDGVGEKRNLAMASGDYPEVLYRTSVGGGDIAKYGEQGVFIPMNDLIDQYMPNLKGVMEEIPDVRKAMTFPDGNMYSLPQIYTAKGMLLMIKGWVRKDWLDTFDMDVPSTLDEYEAYLEAVVSKNPSGKGKEIGIGVNGVGDIIGCLAGTFGICNRGSDNKTFDVDPADESKIRFIPTSDGYRELLTYLNRLYSKGLIQEDVFATEAGKVNALGSDGLIGSTFTQTPEGFYGKEGENYVAFEPLKKESSDEVPYWAAVRPNSVALGQFVMTDKNEHPIETMRWADQWFGPEGSAMFFMGVEGVSYHEVDGRYELMPEVTEGKTIDEALKPHALYMGGRYPGLATDEVFRGVETTPQAIEGAEVVEPYMIEDVWSSFTFTAEESQVTSSIGADISKHISESQAAFITGDLPLDQWDTYVSKFEQMGLAEYVEVNQAAMDRRRAI</sequence>
<feature type="chain" id="PRO_5038953298" evidence="1">
    <location>
        <begin position="24"/>
        <end position="538"/>
    </location>
</feature>
<evidence type="ECO:0000313" key="2">
    <source>
        <dbReference type="EMBL" id="HIT74527.1"/>
    </source>
</evidence>
<name>A0A9D1GWK2_9ACTN</name>